<sequence length="78" mass="8701">MPEAFIRIRDWTAKYTGNRMAAISLAILLVMRIFHICVAYAVHGGRFTVNCDVTFVTQSHIHCNLQQPNAPSSVVARA</sequence>
<feature type="transmembrane region" description="Helical" evidence="1">
    <location>
        <begin position="21"/>
        <end position="42"/>
    </location>
</feature>
<dbReference type="AlphaFoldDB" id="A0AA39K453"/>
<evidence type="ECO:0000313" key="2">
    <source>
        <dbReference type="EMBL" id="KAK0453090.1"/>
    </source>
</evidence>
<dbReference type="EMBL" id="JAUEPT010000003">
    <property type="protein sequence ID" value="KAK0453090.1"/>
    <property type="molecule type" value="Genomic_DNA"/>
</dbReference>
<gene>
    <name evidence="2" type="ORF">EV421DRAFT_1761882</name>
</gene>
<accession>A0AA39K453</accession>
<evidence type="ECO:0000256" key="1">
    <source>
        <dbReference type="SAM" id="Phobius"/>
    </source>
</evidence>
<name>A0AA39K453_9AGAR</name>
<keyword evidence="3" id="KW-1185">Reference proteome</keyword>
<protein>
    <submittedName>
        <fullName evidence="2">Uncharacterized protein</fullName>
    </submittedName>
</protein>
<keyword evidence="1" id="KW-0812">Transmembrane</keyword>
<keyword evidence="1" id="KW-1133">Transmembrane helix</keyword>
<comment type="caution">
    <text evidence="2">The sequence shown here is derived from an EMBL/GenBank/DDBJ whole genome shotgun (WGS) entry which is preliminary data.</text>
</comment>
<reference evidence="2" key="1">
    <citation type="submission" date="2023-06" db="EMBL/GenBank/DDBJ databases">
        <authorList>
            <consortium name="Lawrence Berkeley National Laboratory"/>
            <person name="Ahrendt S."/>
            <person name="Sahu N."/>
            <person name="Indic B."/>
            <person name="Wong-Bajracharya J."/>
            <person name="Merenyi Z."/>
            <person name="Ke H.-M."/>
            <person name="Monk M."/>
            <person name="Kocsube S."/>
            <person name="Drula E."/>
            <person name="Lipzen A."/>
            <person name="Balint B."/>
            <person name="Henrissat B."/>
            <person name="Andreopoulos B."/>
            <person name="Martin F.M."/>
            <person name="Harder C.B."/>
            <person name="Rigling D."/>
            <person name="Ford K.L."/>
            <person name="Foster G.D."/>
            <person name="Pangilinan J."/>
            <person name="Papanicolaou A."/>
            <person name="Barry K."/>
            <person name="LaButti K."/>
            <person name="Viragh M."/>
            <person name="Koriabine M."/>
            <person name="Yan M."/>
            <person name="Riley R."/>
            <person name="Champramary S."/>
            <person name="Plett K.L."/>
            <person name="Tsai I.J."/>
            <person name="Slot J."/>
            <person name="Sipos G."/>
            <person name="Plett J."/>
            <person name="Nagy L.G."/>
            <person name="Grigoriev I.V."/>
        </authorList>
    </citation>
    <scope>NUCLEOTIDE SEQUENCE</scope>
    <source>
        <strain evidence="2">FPL87.14</strain>
    </source>
</reference>
<organism evidence="2 3">
    <name type="scientific">Armillaria borealis</name>
    <dbReference type="NCBI Taxonomy" id="47425"/>
    <lineage>
        <taxon>Eukaryota</taxon>
        <taxon>Fungi</taxon>
        <taxon>Dikarya</taxon>
        <taxon>Basidiomycota</taxon>
        <taxon>Agaricomycotina</taxon>
        <taxon>Agaricomycetes</taxon>
        <taxon>Agaricomycetidae</taxon>
        <taxon>Agaricales</taxon>
        <taxon>Marasmiineae</taxon>
        <taxon>Physalacriaceae</taxon>
        <taxon>Armillaria</taxon>
    </lineage>
</organism>
<keyword evidence="1" id="KW-0472">Membrane</keyword>
<evidence type="ECO:0000313" key="3">
    <source>
        <dbReference type="Proteomes" id="UP001175226"/>
    </source>
</evidence>
<dbReference type="Proteomes" id="UP001175226">
    <property type="component" value="Unassembled WGS sequence"/>
</dbReference>
<proteinExistence type="predicted"/>